<keyword evidence="3" id="KW-0694">RNA-binding</keyword>
<dbReference type="GO" id="GO:0004045">
    <property type="term" value="F:peptidyl-tRNA hydrolase activity"/>
    <property type="evidence" value="ECO:0007669"/>
    <property type="project" value="InterPro"/>
</dbReference>
<evidence type="ECO:0000256" key="2">
    <source>
        <dbReference type="ARBA" id="ARBA00022801"/>
    </source>
</evidence>
<evidence type="ECO:0000256" key="1">
    <source>
        <dbReference type="ARBA" id="ARBA00022555"/>
    </source>
</evidence>
<dbReference type="NCBIfam" id="TIGR00447">
    <property type="entry name" value="pth"/>
    <property type="match status" value="1"/>
</dbReference>
<dbReference type="Proteomes" id="UP000192520">
    <property type="component" value="Unassembled WGS sequence"/>
</dbReference>
<dbReference type="PANTHER" id="PTHR17224">
    <property type="entry name" value="PEPTIDYL-TRNA HYDROLASE"/>
    <property type="match status" value="1"/>
</dbReference>
<evidence type="ECO:0000313" key="4">
    <source>
        <dbReference type="EMBL" id="OQX51070.1"/>
    </source>
</evidence>
<organism evidence="4 5">
    <name type="scientific">candidate division CPR3 bacterium 4484_211</name>
    <dbReference type="NCBI Taxonomy" id="1968527"/>
    <lineage>
        <taxon>Bacteria</taxon>
        <taxon>Bacteria division CPR3</taxon>
    </lineage>
</organism>
<keyword evidence="1" id="KW-0820">tRNA-binding</keyword>
<dbReference type="InterPro" id="IPR001328">
    <property type="entry name" value="Pept_tRNA_hydro"/>
</dbReference>
<evidence type="ECO:0000313" key="5">
    <source>
        <dbReference type="Proteomes" id="UP000192520"/>
    </source>
</evidence>
<dbReference type="EMBL" id="MZGJ01000009">
    <property type="protein sequence ID" value="OQX51070.1"/>
    <property type="molecule type" value="Genomic_DNA"/>
</dbReference>
<gene>
    <name evidence="4" type="ORF">B5M47_02125</name>
</gene>
<dbReference type="Gene3D" id="3.40.50.1470">
    <property type="entry name" value="Peptidyl-tRNA hydrolase"/>
    <property type="match status" value="1"/>
</dbReference>
<name>A0A1W9NYI3_UNCC3</name>
<keyword evidence="2 4" id="KW-0378">Hydrolase</keyword>
<dbReference type="SUPFAM" id="SSF53178">
    <property type="entry name" value="Peptidyl-tRNA hydrolase-like"/>
    <property type="match status" value="1"/>
</dbReference>
<dbReference type="PANTHER" id="PTHR17224:SF1">
    <property type="entry name" value="PEPTIDYL-TRNA HYDROLASE"/>
    <property type="match status" value="1"/>
</dbReference>
<proteinExistence type="predicted"/>
<dbReference type="STRING" id="1968527.B5M47_02125"/>
<reference evidence="5" key="1">
    <citation type="submission" date="2017-03" db="EMBL/GenBank/DDBJ databases">
        <title>Novel pathways for hydrocarbon cycling and metabolic interdependencies in hydrothermal sediment communities.</title>
        <authorList>
            <person name="Dombrowski N."/>
            <person name="Seitz K."/>
            <person name="Teske A."/>
            <person name="Baker B."/>
        </authorList>
    </citation>
    <scope>NUCLEOTIDE SEQUENCE [LARGE SCALE GENOMIC DNA]</scope>
</reference>
<comment type="caution">
    <text evidence="4">The sequence shown here is derived from an EMBL/GenBank/DDBJ whole genome shotgun (WGS) entry which is preliminary data.</text>
</comment>
<dbReference type="CDD" id="cd00462">
    <property type="entry name" value="PTH"/>
    <property type="match status" value="1"/>
</dbReference>
<evidence type="ECO:0000256" key="3">
    <source>
        <dbReference type="ARBA" id="ARBA00022884"/>
    </source>
</evidence>
<protein>
    <submittedName>
        <fullName evidence="4">Aminoacyl-tRNA hydrolase</fullName>
    </submittedName>
</protein>
<dbReference type="AlphaFoldDB" id="A0A1W9NYI3"/>
<accession>A0A1W9NYI3</accession>
<sequence length="171" mass="19447">MGKCLIVGLGNRGEKYQRSRHNVGHWLIDYLRQVFDFSRSNTYLFKTSVFMNSSGSEVKALVDKCRVPLNNLIVVHDDMDIEIGEFRLQFGRGAAGHKGVESVIKALGGKGFWRLRIGIGRPPKGVEAEDYVLRNFCKEEIGILKGLLPKIRRRLVKWRFEIQNAESKIAA</sequence>
<dbReference type="Pfam" id="PF01195">
    <property type="entry name" value="Pept_tRNA_hydro"/>
    <property type="match status" value="1"/>
</dbReference>
<dbReference type="InterPro" id="IPR036416">
    <property type="entry name" value="Pept_tRNA_hydro_sf"/>
</dbReference>
<dbReference type="GO" id="GO:0000049">
    <property type="term" value="F:tRNA binding"/>
    <property type="evidence" value="ECO:0007669"/>
    <property type="project" value="UniProtKB-KW"/>
</dbReference>